<evidence type="ECO:0000313" key="7">
    <source>
        <dbReference type="Proteomes" id="UP001141552"/>
    </source>
</evidence>
<keyword evidence="3" id="KW-0378">Hydrolase</keyword>
<dbReference type="Pfam" id="PF00657">
    <property type="entry name" value="Lipase_GDSL"/>
    <property type="match status" value="1"/>
</dbReference>
<dbReference type="GO" id="GO:0016788">
    <property type="term" value="F:hydrolase activity, acting on ester bonds"/>
    <property type="evidence" value="ECO:0007669"/>
    <property type="project" value="InterPro"/>
</dbReference>
<name>A0A9Q0GAZ5_9ROSI</name>
<keyword evidence="2 5" id="KW-0732">Signal</keyword>
<comment type="similarity">
    <text evidence="1">Belongs to the 'GDSL' lipolytic enzyme family.</text>
</comment>
<dbReference type="InterPro" id="IPR035669">
    <property type="entry name" value="SGNH_plant_lipase-like"/>
</dbReference>
<dbReference type="Proteomes" id="UP001141552">
    <property type="component" value="Unassembled WGS sequence"/>
</dbReference>
<evidence type="ECO:0000256" key="4">
    <source>
        <dbReference type="ARBA" id="ARBA00023180"/>
    </source>
</evidence>
<dbReference type="PANTHER" id="PTHR22835">
    <property type="entry name" value="ZINC FINGER FYVE DOMAIN CONTAINING PROTEIN"/>
    <property type="match status" value="1"/>
</dbReference>
<dbReference type="CDD" id="cd01837">
    <property type="entry name" value="SGNH_plant_lipase_like"/>
    <property type="match status" value="1"/>
</dbReference>
<dbReference type="AlphaFoldDB" id="A0A9Q0GAZ5"/>
<protein>
    <recommendedName>
        <fullName evidence="8">Sinapine esterase</fullName>
    </recommendedName>
</protein>
<accession>A0A9Q0GAZ5</accession>
<proteinExistence type="inferred from homology"/>
<reference evidence="6" key="2">
    <citation type="journal article" date="2023" name="Plants (Basel)">
        <title>Annotation of the Turnera subulata (Passifloraceae) Draft Genome Reveals the S-Locus Evolved after the Divergence of Turneroideae from Passifloroideae in a Stepwise Manner.</title>
        <authorList>
            <person name="Henning P.M."/>
            <person name="Roalson E.H."/>
            <person name="Mir W."/>
            <person name="McCubbin A.G."/>
            <person name="Shore J.S."/>
        </authorList>
    </citation>
    <scope>NUCLEOTIDE SEQUENCE</scope>
    <source>
        <strain evidence="6">F60SS</strain>
    </source>
</reference>
<evidence type="ECO:0000256" key="5">
    <source>
        <dbReference type="SAM" id="SignalP"/>
    </source>
</evidence>
<dbReference type="Gene3D" id="3.40.50.1110">
    <property type="entry name" value="SGNH hydrolase"/>
    <property type="match status" value="1"/>
</dbReference>
<comment type="caution">
    <text evidence="6">The sequence shown here is derived from an EMBL/GenBank/DDBJ whole genome shotgun (WGS) entry which is preliminary data.</text>
</comment>
<evidence type="ECO:0008006" key="8">
    <source>
        <dbReference type="Google" id="ProtNLM"/>
    </source>
</evidence>
<evidence type="ECO:0000256" key="1">
    <source>
        <dbReference type="ARBA" id="ARBA00008668"/>
    </source>
</evidence>
<dbReference type="PANTHER" id="PTHR22835:SF683">
    <property type="entry name" value="OS05G0506800 PROTEIN"/>
    <property type="match status" value="1"/>
</dbReference>
<feature type="chain" id="PRO_5040213975" description="Sinapine esterase" evidence="5">
    <location>
        <begin position="27"/>
        <end position="390"/>
    </location>
</feature>
<gene>
    <name evidence="6" type="ORF">Tsubulata_911877</name>
</gene>
<dbReference type="OrthoDB" id="849783at2759"/>
<dbReference type="InterPro" id="IPR001087">
    <property type="entry name" value="GDSL"/>
</dbReference>
<dbReference type="SUPFAM" id="SSF52266">
    <property type="entry name" value="SGNH hydrolase"/>
    <property type="match status" value="1"/>
</dbReference>
<sequence length="390" mass="43400">MKTQQQHLLISSVLVFASTIVPSTLGQHYNAIFSFGDSLADTGNLVNMVDPDKLPHAGFPPYGSTYFHRPTGRYSDGRLVIDFIAEYVGLPFLPPYFGKGEHNFQQGVNFAVSGATALDFGFLEERGIYNPGTNNSLNVQVQWFKNLLPSLCSTPSGCSEVLRHSLIVMGEIGGNDYNYAFFQRIDVKEIRKLVPLVVNAIALAIKDLIELGAVTILVPGNFPLGCIPSFLTDYKSSHKEDYDPVTGCINWLNEFSEYHNEQLKLEQTNLRELYPHVNIIYADYYNAAMQIYESPDQFGFTPGEVLKACCGSGGPYNFNPPLLCGYQTVTSCDDPSSYASWDGLHFTEAAYRLVAKSIIEGTYALPYLHIPRHICPSIMKSNQMHTVKDI</sequence>
<evidence type="ECO:0000256" key="2">
    <source>
        <dbReference type="ARBA" id="ARBA00022729"/>
    </source>
</evidence>
<feature type="signal peptide" evidence="5">
    <location>
        <begin position="1"/>
        <end position="26"/>
    </location>
</feature>
<keyword evidence="7" id="KW-1185">Reference proteome</keyword>
<dbReference type="EMBL" id="JAKUCV010001323">
    <property type="protein sequence ID" value="KAJ4846873.1"/>
    <property type="molecule type" value="Genomic_DNA"/>
</dbReference>
<evidence type="ECO:0000313" key="6">
    <source>
        <dbReference type="EMBL" id="KAJ4846873.1"/>
    </source>
</evidence>
<keyword evidence="4" id="KW-0325">Glycoprotein</keyword>
<reference evidence="6" key="1">
    <citation type="submission" date="2022-02" db="EMBL/GenBank/DDBJ databases">
        <authorList>
            <person name="Henning P.M."/>
            <person name="McCubbin A.G."/>
            <person name="Shore J.S."/>
        </authorList>
    </citation>
    <scope>NUCLEOTIDE SEQUENCE</scope>
    <source>
        <strain evidence="6">F60SS</strain>
        <tissue evidence="6">Leaves</tissue>
    </source>
</reference>
<dbReference type="InterPro" id="IPR036514">
    <property type="entry name" value="SGNH_hydro_sf"/>
</dbReference>
<organism evidence="6 7">
    <name type="scientific">Turnera subulata</name>
    <dbReference type="NCBI Taxonomy" id="218843"/>
    <lineage>
        <taxon>Eukaryota</taxon>
        <taxon>Viridiplantae</taxon>
        <taxon>Streptophyta</taxon>
        <taxon>Embryophyta</taxon>
        <taxon>Tracheophyta</taxon>
        <taxon>Spermatophyta</taxon>
        <taxon>Magnoliopsida</taxon>
        <taxon>eudicotyledons</taxon>
        <taxon>Gunneridae</taxon>
        <taxon>Pentapetalae</taxon>
        <taxon>rosids</taxon>
        <taxon>fabids</taxon>
        <taxon>Malpighiales</taxon>
        <taxon>Passifloraceae</taxon>
        <taxon>Turnera</taxon>
    </lineage>
</organism>
<evidence type="ECO:0000256" key="3">
    <source>
        <dbReference type="ARBA" id="ARBA00022801"/>
    </source>
</evidence>